<evidence type="ECO:0000256" key="1">
    <source>
        <dbReference type="ARBA" id="ARBA00023125"/>
    </source>
</evidence>
<dbReference type="AlphaFoldDB" id="A0AAP3DDY1"/>
<accession>A0AAP3DDY1</accession>
<dbReference type="PANTHER" id="PTHR46558">
    <property type="entry name" value="TRACRIPTIONAL REGULATORY PROTEIN-RELATED-RELATED"/>
    <property type="match status" value="1"/>
</dbReference>
<name>A0AAP3DDY1_BRELA</name>
<protein>
    <submittedName>
        <fullName evidence="3">Helix-turn-helix transcriptional regulator</fullName>
    </submittedName>
</protein>
<evidence type="ECO:0000313" key="4">
    <source>
        <dbReference type="Proteomes" id="UP001077662"/>
    </source>
</evidence>
<organism evidence="3 4">
    <name type="scientific">Brevibacillus laterosporus</name>
    <name type="common">Bacillus laterosporus</name>
    <dbReference type="NCBI Taxonomy" id="1465"/>
    <lineage>
        <taxon>Bacteria</taxon>
        <taxon>Bacillati</taxon>
        <taxon>Bacillota</taxon>
        <taxon>Bacilli</taxon>
        <taxon>Bacillales</taxon>
        <taxon>Paenibacillaceae</taxon>
        <taxon>Brevibacillus</taxon>
    </lineage>
</organism>
<reference evidence="3" key="1">
    <citation type="submission" date="2022-09" db="EMBL/GenBank/DDBJ databases">
        <title>Genome analysis and characterization of larvicidal activity of Brevibacillus strains.</title>
        <authorList>
            <person name="Patrusheva E.V."/>
            <person name="Izotova A.O."/>
            <person name="Toshchakov S.V."/>
            <person name="Sineoky S.P."/>
        </authorList>
    </citation>
    <scope>NUCLEOTIDE SEQUENCE</scope>
    <source>
        <strain evidence="3">VKPM_B-13247</strain>
    </source>
</reference>
<proteinExistence type="predicted"/>
<dbReference type="RefSeq" id="WP_258432866.1">
    <property type="nucleotide sequence ID" value="NZ_JANSGW010000003.1"/>
</dbReference>
<evidence type="ECO:0000313" key="3">
    <source>
        <dbReference type="EMBL" id="MCZ0805887.1"/>
    </source>
</evidence>
<sequence>MFAQIIKELRTKNKYSHQQIADKIGITRQAYSNYEKGRVPDTPIVQKIADIYGVSIDYLLGRSVDLETEEIIRDLETLSEDKKRVILDMIKSYVQANK</sequence>
<evidence type="ECO:0000259" key="2">
    <source>
        <dbReference type="PROSITE" id="PS50943"/>
    </source>
</evidence>
<dbReference type="SUPFAM" id="SSF47413">
    <property type="entry name" value="lambda repressor-like DNA-binding domains"/>
    <property type="match status" value="1"/>
</dbReference>
<feature type="domain" description="HTH cro/C1-type" evidence="2">
    <location>
        <begin position="6"/>
        <end position="59"/>
    </location>
</feature>
<dbReference type="SMART" id="SM00530">
    <property type="entry name" value="HTH_XRE"/>
    <property type="match status" value="1"/>
</dbReference>
<comment type="caution">
    <text evidence="3">The sequence shown here is derived from an EMBL/GenBank/DDBJ whole genome shotgun (WGS) entry which is preliminary data.</text>
</comment>
<dbReference type="InterPro" id="IPR001387">
    <property type="entry name" value="Cro/C1-type_HTH"/>
</dbReference>
<dbReference type="Pfam" id="PF01381">
    <property type="entry name" value="HTH_3"/>
    <property type="match status" value="1"/>
</dbReference>
<dbReference type="InterPro" id="IPR010982">
    <property type="entry name" value="Lambda_DNA-bd_dom_sf"/>
</dbReference>
<keyword evidence="1" id="KW-0238">DNA-binding</keyword>
<dbReference type="PROSITE" id="PS50943">
    <property type="entry name" value="HTH_CROC1"/>
    <property type="match status" value="1"/>
</dbReference>
<dbReference type="Gene3D" id="1.10.260.40">
    <property type="entry name" value="lambda repressor-like DNA-binding domains"/>
    <property type="match status" value="1"/>
</dbReference>
<gene>
    <name evidence="3" type="ORF">O0554_02985</name>
</gene>
<dbReference type="EMBL" id="JAPTNE010000003">
    <property type="protein sequence ID" value="MCZ0805887.1"/>
    <property type="molecule type" value="Genomic_DNA"/>
</dbReference>
<dbReference type="Proteomes" id="UP001077662">
    <property type="component" value="Unassembled WGS sequence"/>
</dbReference>
<dbReference type="PANTHER" id="PTHR46558:SF11">
    <property type="entry name" value="HTH-TYPE TRANSCRIPTIONAL REGULATOR XRE"/>
    <property type="match status" value="1"/>
</dbReference>
<dbReference type="CDD" id="cd00093">
    <property type="entry name" value="HTH_XRE"/>
    <property type="match status" value="1"/>
</dbReference>
<dbReference type="GO" id="GO:0003677">
    <property type="term" value="F:DNA binding"/>
    <property type="evidence" value="ECO:0007669"/>
    <property type="project" value="UniProtKB-KW"/>
</dbReference>